<gene>
    <name evidence="1" type="ORF">PflSS101_2959</name>
</gene>
<dbReference type="Proteomes" id="UP000003213">
    <property type="component" value="Chromosome"/>
</dbReference>
<comment type="caution">
    <text evidence="1">The sequence shown here is derived from an EMBL/GenBank/DDBJ whole genome shotgun (WGS) entry which is preliminary data.</text>
</comment>
<proteinExistence type="predicted"/>
<evidence type="ECO:0000313" key="1">
    <source>
        <dbReference type="EMBL" id="EIK60767.1"/>
    </source>
</evidence>
<dbReference type="EMBL" id="AHPN01000001">
    <property type="protein sequence ID" value="EIK60767.1"/>
    <property type="molecule type" value="Genomic_DNA"/>
</dbReference>
<organism evidence="1">
    <name type="scientific">Pseudomonas lactis</name>
    <dbReference type="NCBI Taxonomy" id="1615674"/>
    <lineage>
        <taxon>Bacteria</taxon>
        <taxon>Pseudomonadati</taxon>
        <taxon>Pseudomonadota</taxon>
        <taxon>Gammaproteobacteria</taxon>
        <taxon>Pseudomonadales</taxon>
        <taxon>Pseudomonadaceae</taxon>
        <taxon>Pseudomonas</taxon>
    </lineage>
</organism>
<protein>
    <submittedName>
        <fullName evidence="1">Uncharacterized protein</fullName>
    </submittedName>
</protein>
<name>I4K7S7_9PSED</name>
<reference evidence="1" key="1">
    <citation type="journal article" date="2012" name="PLoS Genet.">
        <title>Comparative Genomics of Plant-Associated Pseudomonas spp.: Insights into Diversity and Inheritance of Traits Involved in Multitrophic Interactions.</title>
        <authorList>
            <person name="Loper J.E."/>
            <person name="Hassan K.A."/>
            <person name="Mavrodi D.V."/>
            <person name="Davis E.W.II."/>
            <person name="Lim C.K."/>
            <person name="Shaffer B.T."/>
            <person name="Elbourne L.D."/>
            <person name="Stockwell V.O."/>
            <person name="Hartney S.L."/>
            <person name="Breakwell K."/>
            <person name="Henkels M.D."/>
            <person name="Tetu S.G."/>
            <person name="Rangel L.I."/>
            <person name="Kidarsa T.A."/>
            <person name="Wilson N.L."/>
            <person name="van de Mortel J.E."/>
            <person name="Song C."/>
            <person name="Blumhagen R."/>
            <person name="Radune D."/>
            <person name="Hostetler J.B."/>
            <person name="Brinkac L.M."/>
            <person name="Durkin A.S."/>
            <person name="Kluepfel D.A."/>
            <person name="Wechter W.P."/>
            <person name="Anderson A.J."/>
            <person name="Kim Y.C."/>
            <person name="Pierson L.S.III."/>
            <person name="Pierson E.A."/>
            <person name="Lindow S.E."/>
            <person name="Kobayashi D.Y."/>
            <person name="Raaijmakers J.M."/>
            <person name="Weller D.M."/>
            <person name="Thomashow L.S."/>
            <person name="Allen A.E."/>
            <person name="Paulsen I.T."/>
        </authorList>
    </citation>
    <scope>NUCLEOTIDE SEQUENCE [LARGE SCALE GENOMIC DNA]</scope>
    <source>
        <strain evidence="1">SS101</strain>
    </source>
</reference>
<sequence>MPMTYSLSGNYDGGSSNVFRLAIKKFDESAGSFSGEFHYLLTSISEPVSGHYHLYGDGRDETVLWFETSGGSWRWEADYVNGSPSFEKWTAKRTSSTGDIETEFYKETA</sequence>
<dbReference type="AlphaFoldDB" id="I4K7S7"/>
<accession>I4K7S7</accession>
<dbReference type="HOGENOM" id="CLU_2181633_0_0_6"/>